<sequence>MIKDWLDLLLGGGGLICLMILIAKSPTFEVYDAQLHQKLVRKNQNSFWRFVAWINQPILMVGWCFLLAFIQLVTNGWGKFCWVLAGLGFANVIGIIIKNTLRRERPRGHLAHDDDFSFPSGHVLGTTVMALMLWQLYGSTLWLALTLVIWWSLVALCRLTLRAHYPSDVLGATLLAISWLGALNLIVALIWG</sequence>
<protein>
    <submittedName>
        <fullName evidence="3">Phosphatase PAP2 family protein</fullName>
    </submittedName>
</protein>
<feature type="transmembrane region" description="Helical" evidence="1">
    <location>
        <begin position="140"/>
        <end position="157"/>
    </location>
</feature>
<organism evidence="3 4">
    <name type="scientific">Limosilactobacillus alvi</name>
    <dbReference type="NCBI Taxonomy" id="990412"/>
    <lineage>
        <taxon>Bacteria</taxon>
        <taxon>Bacillati</taxon>
        <taxon>Bacillota</taxon>
        <taxon>Bacilli</taxon>
        <taxon>Lactobacillales</taxon>
        <taxon>Lactobacillaceae</taxon>
        <taxon>Limosilactobacillus</taxon>
    </lineage>
</organism>
<comment type="caution">
    <text evidence="3">The sequence shown here is derived from an EMBL/GenBank/DDBJ whole genome shotgun (WGS) entry which is preliminary data.</text>
</comment>
<dbReference type="Pfam" id="PF01569">
    <property type="entry name" value="PAP2"/>
    <property type="match status" value="1"/>
</dbReference>
<gene>
    <name evidence="3" type="ORF">H5993_01550</name>
</gene>
<dbReference type="CDD" id="cd03392">
    <property type="entry name" value="PAP2_like_2"/>
    <property type="match status" value="1"/>
</dbReference>
<dbReference type="InterPro" id="IPR036938">
    <property type="entry name" value="PAP2/HPO_sf"/>
</dbReference>
<dbReference type="SUPFAM" id="SSF48317">
    <property type="entry name" value="Acid phosphatase/Vanadium-dependent haloperoxidase"/>
    <property type="match status" value="1"/>
</dbReference>
<name>A0ABS2EM21_9LACO</name>
<reference evidence="3 4" key="1">
    <citation type="journal article" date="2021" name="Sci. Rep.">
        <title>The distribution of antibiotic resistance genes in chicken gut microbiota commensals.</title>
        <authorList>
            <person name="Juricova H."/>
            <person name="Matiasovicova J."/>
            <person name="Kubasova T."/>
            <person name="Cejkova D."/>
            <person name="Rychlik I."/>
        </authorList>
    </citation>
    <scope>NUCLEOTIDE SEQUENCE [LARGE SCALE GENOMIC DNA]</scope>
    <source>
        <strain evidence="3 4">An810</strain>
    </source>
</reference>
<keyword evidence="1" id="KW-1133">Transmembrane helix</keyword>
<feature type="transmembrane region" description="Helical" evidence="1">
    <location>
        <begin position="6"/>
        <end position="26"/>
    </location>
</feature>
<evidence type="ECO:0000313" key="3">
    <source>
        <dbReference type="EMBL" id="MBM6753453.1"/>
    </source>
</evidence>
<dbReference type="Gene3D" id="1.20.144.10">
    <property type="entry name" value="Phosphatidic acid phosphatase type 2/haloperoxidase"/>
    <property type="match status" value="1"/>
</dbReference>
<dbReference type="Proteomes" id="UP000776629">
    <property type="component" value="Unassembled WGS sequence"/>
</dbReference>
<evidence type="ECO:0000313" key="4">
    <source>
        <dbReference type="Proteomes" id="UP000776629"/>
    </source>
</evidence>
<feature type="domain" description="Phosphatidic acid phosphatase type 2/haloperoxidase" evidence="2">
    <location>
        <begin position="80"/>
        <end position="184"/>
    </location>
</feature>
<keyword evidence="4" id="KW-1185">Reference proteome</keyword>
<dbReference type="EMBL" id="JACJJQ010000004">
    <property type="protein sequence ID" value="MBM6753453.1"/>
    <property type="molecule type" value="Genomic_DNA"/>
</dbReference>
<keyword evidence="1" id="KW-0812">Transmembrane</keyword>
<keyword evidence="1" id="KW-0472">Membrane</keyword>
<accession>A0ABS2EM21</accession>
<evidence type="ECO:0000256" key="1">
    <source>
        <dbReference type="SAM" id="Phobius"/>
    </source>
</evidence>
<proteinExistence type="predicted"/>
<dbReference type="PANTHER" id="PTHR14969:SF13">
    <property type="entry name" value="AT30094P"/>
    <property type="match status" value="1"/>
</dbReference>
<dbReference type="SMART" id="SM00014">
    <property type="entry name" value="acidPPc"/>
    <property type="match status" value="1"/>
</dbReference>
<evidence type="ECO:0000259" key="2">
    <source>
        <dbReference type="SMART" id="SM00014"/>
    </source>
</evidence>
<feature type="transmembrane region" description="Helical" evidence="1">
    <location>
        <begin position="47"/>
        <end position="70"/>
    </location>
</feature>
<dbReference type="RefSeq" id="WP_204775968.1">
    <property type="nucleotide sequence ID" value="NZ_JACJJQ010000004.1"/>
</dbReference>
<dbReference type="PANTHER" id="PTHR14969">
    <property type="entry name" value="SPHINGOSINE-1-PHOSPHATE PHOSPHOHYDROLASE"/>
    <property type="match status" value="1"/>
</dbReference>
<feature type="transmembrane region" description="Helical" evidence="1">
    <location>
        <begin position="169"/>
        <end position="191"/>
    </location>
</feature>
<dbReference type="InterPro" id="IPR000326">
    <property type="entry name" value="PAP2/HPO"/>
</dbReference>
<feature type="transmembrane region" description="Helical" evidence="1">
    <location>
        <begin position="76"/>
        <end position="96"/>
    </location>
</feature>